<dbReference type="PANTHER" id="PTHR39569:SF1">
    <property type="entry name" value="INORGANIC TRIPHOSPHATASE"/>
    <property type="match status" value="1"/>
</dbReference>
<comment type="caution">
    <text evidence="3">The sequence shown here is derived from an EMBL/GenBank/DDBJ whole genome shotgun (WGS) entry which is preliminary data.</text>
</comment>
<dbReference type="Gene3D" id="2.40.320.10">
    <property type="entry name" value="Hypothetical Protein Pfu-838710-001"/>
    <property type="match status" value="1"/>
</dbReference>
<dbReference type="OrthoDB" id="3034217at2"/>
<evidence type="ECO:0000259" key="2">
    <source>
        <dbReference type="PROSITE" id="PS51708"/>
    </source>
</evidence>
<feature type="domain" description="CYTH" evidence="1">
    <location>
        <begin position="1"/>
        <end position="200"/>
    </location>
</feature>
<name>A0A3M8QQM1_9PROT</name>
<evidence type="ECO:0000313" key="3">
    <source>
        <dbReference type="EMBL" id="RNF57792.1"/>
    </source>
</evidence>
<feature type="domain" description="CHAD" evidence="2">
    <location>
        <begin position="216"/>
        <end position="486"/>
    </location>
</feature>
<protein>
    <submittedName>
        <fullName evidence="3">CYTH and CHAD domain-containing protein</fullName>
    </submittedName>
</protein>
<dbReference type="PROSITE" id="PS51707">
    <property type="entry name" value="CYTH"/>
    <property type="match status" value="1"/>
</dbReference>
<dbReference type="InterPro" id="IPR007899">
    <property type="entry name" value="CHAD_dom"/>
</dbReference>
<gene>
    <name evidence="3" type="ORF">EC580_14300</name>
</gene>
<dbReference type="RefSeq" id="WP_123106226.1">
    <property type="nucleotide sequence ID" value="NZ_CP127527.1"/>
</dbReference>
<dbReference type="AlphaFoldDB" id="A0A3M8QQM1"/>
<dbReference type="InterPro" id="IPR038186">
    <property type="entry name" value="CHAD_dom_sf"/>
</dbReference>
<dbReference type="InterPro" id="IPR033469">
    <property type="entry name" value="CYTH-like_dom_sf"/>
</dbReference>
<dbReference type="Pfam" id="PF01928">
    <property type="entry name" value="CYTH"/>
    <property type="match status" value="1"/>
</dbReference>
<dbReference type="EMBL" id="RIZI01000195">
    <property type="protein sequence ID" value="RNF57792.1"/>
    <property type="molecule type" value="Genomic_DNA"/>
</dbReference>
<reference evidence="3" key="1">
    <citation type="submission" date="2018-10" db="EMBL/GenBank/DDBJ databases">
        <title>Acidithiobacillus sulfuriphilus sp. nov.: an extremely acidophilic sulfur-oxidizing chemolithotroph isolated from a neutral pH environment.</title>
        <authorList>
            <person name="Falagan C."/>
            <person name="Moya-Beltran A."/>
            <person name="Quatrini R."/>
            <person name="Johnson D.B."/>
        </authorList>
    </citation>
    <scope>NUCLEOTIDE SEQUENCE [LARGE SCALE GENOMIC DNA]</scope>
    <source>
        <strain evidence="3">CJ-2</strain>
    </source>
</reference>
<dbReference type="SMART" id="SM00880">
    <property type="entry name" value="CHAD"/>
    <property type="match status" value="1"/>
</dbReference>
<sequence>MEQELKLRLLDPTAWEQMLAHPLLALQDTPAISMHAIYYDTPDATLQRAGLAYRVRREGERWVATLKGEGSAAGGLHQRPEWNVAVDDARPCLTVFTESPVQAVLEALRDRPLLAILETEFQRIEKSVSWEDGSRILLAADRGEIRANAAREPILELELELVEGDPAAVLTLGAALCRDLPLLPDAQSKMLRGLLLAGLLPEKAAPRPKAVRLRRHDDAGEALAALMLAHCHQALAELGACLAAPVAAEPFHQLRKTIRSLRSLLRFSRPLDPEKRLATLRRELANWFHGQNTRRDYDALGLYWAQLRDEMDITPEPLAGFLRDQAKAAQDEVELRAVVALLLSLWALLLRHGLASSQPLQDFCEGRFRQWDQRVRRAHQAGEDVASLHALRIQIKNLRYAALAMSPLWPGQDSKPLLKVLTSLQESLGGIRDAQMALERCSPLAHGRKALLAYEAGLLLGYLQARRSKHLKKCRKYWERWRTTARPWD</sequence>
<dbReference type="CDD" id="cd07756">
    <property type="entry name" value="CYTH-like_Pase_CHAD"/>
    <property type="match status" value="1"/>
</dbReference>
<dbReference type="GO" id="GO:0046872">
    <property type="term" value="F:metal ion binding"/>
    <property type="evidence" value="ECO:0007669"/>
    <property type="project" value="TreeGrafter"/>
</dbReference>
<organism evidence="3">
    <name type="scientific">Acidithiobacillus sulfuriphilus</name>
    <dbReference type="NCBI Taxonomy" id="1867749"/>
    <lineage>
        <taxon>Bacteria</taxon>
        <taxon>Pseudomonadati</taxon>
        <taxon>Pseudomonadota</taxon>
        <taxon>Acidithiobacillia</taxon>
        <taxon>Acidithiobacillales</taxon>
        <taxon>Acidithiobacillaceae</taxon>
        <taxon>Acidithiobacillus</taxon>
    </lineage>
</organism>
<accession>A0A3M8QQM1</accession>
<dbReference type="SMART" id="SM01118">
    <property type="entry name" value="CYTH"/>
    <property type="match status" value="1"/>
</dbReference>
<dbReference type="PANTHER" id="PTHR39569">
    <property type="entry name" value="INORGANIC TRIPHOSPHATASE"/>
    <property type="match status" value="1"/>
</dbReference>
<dbReference type="SUPFAM" id="SSF55154">
    <property type="entry name" value="CYTH-like phosphatases"/>
    <property type="match status" value="1"/>
</dbReference>
<proteinExistence type="predicted"/>
<dbReference type="PROSITE" id="PS51708">
    <property type="entry name" value="CHAD"/>
    <property type="match status" value="1"/>
</dbReference>
<dbReference type="Pfam" id="PF05235">
    <property type="entry name" value="CHAD"/>
    <property type="match status" value="1"/>
</dbReference>
<dbReference type="InterPro" id="IPR023577">
    <property type="entry name" value="CYTH_domain"/>
</dbReference>
<evidence type="ECO:0000259" key="1">
    <source>
        <dbReference type="PROSITE" id="PS51707"/>
    </source>
</evidence>
<dbReference type="Gene3D" id="1.40.20.10">
    <property type="entry name" value="CHAD domain"/>
    <property type="match status" value="1"/>
</dbReference>
<dbReference type="GO" id="GO:0050355">
    <property type="term" value="F:inorganic triphosphate phosphatase activity"/>
    <property type="evidence" value="ECO:0007669"/>
    <property type="project" value="InterPro"/>
</dbReference>
<dbReference type="InterPro" id="IPR039013">
    <property type="entry name" value="YgiF"/>
</dbReference>